<dbReference type="Proteomes" id="UP001595823">
    <property type="component" value="Unassembled WGS sequence"/>
</dbReference>
<sequence>MPENYSSNALALARRLEHRVPPFIAVPVLAIVGLALIAGASALTSRLYWERGWTEVEAHLFFLSIALSGSWLVTWFGLWAFGRRGPDRPVRRLPVPARAAVSVALCALALAPLYVRATGGGETVDDPWVPQAVLLSAVLLPAAVLASVRVCRPEAVGAETAALEPTGLTSDDVLTANVVAEATGRRVLSTERRGEIDPASTGADSGGEMFLHYELQDGAWIEVVLRLQQFYSDRGYEELLDEAGVGCEREELEGWGDPTYRFQSADGESDFVWTAVDDAFVLEVRSSDHFGHEVRSTLARKGREGLW</sequence>
<keyword evidence="1" id="KW-0812">Transmembrane</keyword>
<evidence type="ECO:0008006" key="4">
    <source>
        <dbReference type="Google" id="ProtNLM"/>
    </source>
</evidence>
<gene>
    <name evidence="2" type="ORF">ACFPET_07290</name>
</gene>
<reference evidence="3" key="1">
    <citation type="journal article" date="2019" name="Int. J. Syst. Evol. Microbiol.">
        <title>The Global Catalogue of Microorganisms (GCM) 10K type strain sequencing project: providing services to taxonomists for standard genome sequencing and annotation.</title>
        <authorList>
            <consortium name="The Broad Institute Genomics Platform"/>
            <consortium name="The Broad Institute Genome Sequencing Center for Infectious Disease"/>
            <person name="Wu L."/>
            <person name="Ma J."/>
        </authorList>
    </citation>
    <scope>NUCLEOTIDE SEQUENCE [LARGE SCALE GENOMIC DNA]</scope>
    <source>
        <strain evidence="3">IBRC-M 10908</strain>
    </source>
</reference>
<dbReference type="RefSeq" id="WP_380619240.1">
    <property type="nucleotide sequence ID" value="NZ_JBHSDK010000010.1"/>
</dbReference>
<proteinExistence type="predicted"/>
<evidence type="ECO:0000256" key="1">
    <source>
        <dbReference type="SAM" id="Phobius"/>
    </source>
</evidence>
<keyword evidence="1" id="KW-0472">Membrane</keyword>
<evidence type="ECO:0000313" key="3">
    <source>
        <dbReference type="Proteomes" id="UP001595823"/>
    </source>
</evidence>
<protein>
    <recommendedName>
        <fullName evidence="4">DUF1109 domain-containing protein</fullName>
    </recommendedName>
</protein>
<keyword evidence="3" id="KW-1185">Reference proteome</keyword>
<name>A0ABV8TX70_9ACTN</name>
<feature type="transmembrane region" description="Helical" evidence="1">
    <location>
        <begin position="20"/>
        <end position="40"/>
    </location>
</feature>
<feature type="transmembrane region" description="Helical" evidence="1">
    <location>
        <begin position="93"/>
        <end position="115"/>
    </location>
</feature>
<keyword evidence="1" id="KW-1133">Transmembrane helix</keyword>
<dbReference type="EMBL" id="JBHSDK010000010">
    <property type="protein sequence ID" value="MFC4334998.1"/>
    <property type="molecule type" value="Genomic_DNA"/>
</dbReference>
<accession>A0ABV8TX70</accession>
<organism evidence="2 3">
    <name type="scientific">Salininema proteolyticum</name>
    <dbReference type="NCBI Taxonomy" id="1607685"/>
    <lineage>
        <taxon>Bacteria</taxon>
        <taxon>Bacillati</taxon>
        <taxon>Actinomycetota</taxon>
        <taxon>Actinomycetes</taxon>
        <taxon>Glycomycetales</taxon>
        <taxon>Glycomycetaceae</taxon>
        <taxon>Salininema</taxon>
    </lineage>
</organism>
<feature type="transmembrane region" description="Helical" evidence="1">
    <location>
        <begin position="127"/>
        <end position="148"/>
    </location>
</feature>
<comment type="caution">
    <text evidence="2">The sequence shown here is derived from an EMBL/GenBank/DDBJ whole genome shotgun (WGS) entry which is preliminary data.</text>
</comment>
<feature type="transmembrane region" description="Helical" evidence="1">
    <location>
        <begin position="60"/>
        <end position="81"/>
    </location>
</feature>
<evidence type="ECO:0000313" key="2">
    <source>
        <dbReference type="EMBL" id="MFC4334998.1"/>
    </source>
</evidence>